<comment type="caution">
    <text evidence="2">The sequence shown here is derived from an EMBL/GenBank/DDBJ whole genome shotgun (WGS) entry which is preliminary data.</text>
</comment>
<protein>
    <submittedName>
        <fullName evidence="2">Concanavalin A-like lectin/glucanases superfamily protein</fullName>
    </submittedName>
</protein>
<dbReference type="EMBL" id="FXUI01000004">
    <property type="protein sequence ID" value="SMP66952.1"/>
    <property type="molecule type" value="Genomic_DNA"/>
</dbReference>
<sequence length="1285" mass="140940">MWQRDRRITRYLKTSLIALVAAGICGSASTADAEEASGLLFHAPLDTGFDASIAGGEARPNFRSDVSVVSDGAIGGAGRWSDGGYVAWQAPGNIYAQRGTLSFFWRSHAPVGEAPFVIFRASAGDHSSWDMAFLRIDWNGSGFDAFVTDANLSRVRVSWTLPTTGSAEKLSPDAWHHIAFAWDENAGVKLFWDGREVAAKAQAADLDMALDQFGLAGRVIAPHQVQSRYNFMRGSDLDDVRVYDHMLDGAQVAQLANRQDVKPVASRPDLRKAWLHRFGWDTQSPPVLSDPVTTVRKIEFADAKDLKQWMWKGVDGIAETTWPGVYNRSGLPGRNDYFELPDWNVYVDGGKAYELTLPQNASFNRVEIRGAAYGDLEWSADGRSAWQKLATRPRGVVRSLTDVPTRKGGTLRFTNVMQEQPIQEIWAYGIHAGDVPRGTFQLSYTVRTDDAADLGALEALNAHIAGRYPAHERATVVALPTSGVKAAVGAGSAAGSGTAQRSAGALPIVHVLIPSNFGDAPADRPLARAWNYGWENVHDGLDGIAIVLPPIDAEPDAKGVIPLDIRVKDPIWPDRDLIDVQVSVRPGQPRTLWLDLRDRILTADSLYLTIASAAPDFGTKSLDGMTVQMIFKDREAAKVEHVADRFNQVKDNWAFLVEEHTASKRAALYRRLYGDITDLLRVDPGNLEARRYWADIGYSEAQLPPFVQPEAPAGMPLWAFRQLEDLKLTRQFVNWWIDKRQVPYGDFGGGISDDTDLTQQWPGLALMGVDPDKINASLRALSDAVYKNGMIVDGLSAITTDELHVYEEGINSDAERLYLNWGEPKAVERMMATVKALGRVIRTNPAGHMHISSSWYGGRRIYMDDPWAWQKPYGFVVMHTPVLLGTYNADPTARGLVTGLMDGLLAHGKQGADGLWTFPNDISFLHDTERAGDGGGASLPMQSAWAAWRFTGDDKYLRPILGRVGKDNFGALTEINENALTLLGKRDLASDVMLRRARNGDDFARFEAWNTTGDKAWLEALNAHGISDKAQHMYMYTEGHWWSDRVDAPNEYLQRERLGGIALKRNQTYPGNAVSWRFADPESAVKVAILVRDATPEQFTVIAYNTTAREQHADMGTWNVVAGTWEMTQGLAPDGGDVAQGDVTRREIELERSGSLPVSFAPGTTTVMTFRLKEKAAVQPEHRPDLGIGTDDVVRKGNRVTVTVHSLGSVAAPAGTVTLETPEGRALAIAAVPALEAPTDLAPKTARIALAVPAGAPETLHVRVTSGVAEVTRRNDVVVLGRENH</sequence>
<dbReference type="InterPro" id="IPR013320">
    <property type="entry name" value="ConA-like_dom_sf"/>
</dbReference>
<feature type="signal peptide" evidence="1">
    <location>
        <begin position="1"/>
        <end position="33"/>
    </location>
</feature>
<proteinExistence type="predicted"/>
<dbReference type="Gene3D" id="2.60.120.200">
    <property type="match status" value="1"/>
</dbReference>
<evidence type="ECO:0000256" key="1">
    <source>
        <dbReference type="SAM" id="SignalP"/>
    </source>
</evidence>
<gene>
    <name evidence="2" type="ORF">SAMN06296065_104108</name>
</gene>
<dbReference type="RefSeq" id="WP_283405897.1">
    <property type="nucleotide sequence ID" value="NZ_FXUI01000004.1"/>
</dbReference>
<organism evidence="2 3">
    <name type="scientific">Novosphingobium panipatense</name>
    <dbReference type="NCBI Taxonomy" id="428991"/>
    <lineage>
        <taxon>Bacteria</taxon>
        <taxon>Pseudomonadati</taxon>
        <taxon>Pseudomonadota</taxon>
        <taxon>Alphaproteobacteria</taxon>
        <taxon>Sphingomonadales</taxon>
        <taxon>Sphingomonadaceae</taxon>
        <taxon>Novosphingobium</taxon>
    </lineage>
</organism>
<keyword evidence="3" id="KW-1185">Reference proteome</keyword>
<name>A0ABY1QCV4_9SPHN</name>
<feature type="chain" id="PRO_5047153511" evidence="1">
    <location>
        <begin position="34"/>
        <end position="1285"/>
    </location>
</feature>
<dbReference type="Proteomes" id="UP001157910">
    <property type="component" value="Unassembled WGS sequence"/>
</dbReference>
<keyword evidence="1" id="KW-0732">Signal</keyword>
<dbReference type="SUPFAM" id="SSF49899">
    <property type="entry name" value="Concanavalin A-like lectins/glucanases"/>
    <property type="match status" value="1"/>
</dbReference>
<reference evidence="2 3" key="1">
    <citation type="submission" date="2017-05" db="EMBL/GenBank/DDBJ databases">
        <authorList>
            <person name="Varghese N."/>
            <person name="Submissions S."/>
        </authorList>
    </citation>
    <scope>NUCLEOTIDE SEQUENCE [LARGE SCALE GENOMIC DNA]</scope>
    <source>
        <strain evidence="2 3">SM16</strain>
    </source>
</reference>
<evidence type="ECO:0000313" key="2">
    <source>
        <dbReference type="EMBL" id="SMP66952.1"/>
    </source>
</evidence>
<accession>A0ABY1QCV4</accession>
<evidence type="ECO:0000313" key="3">
    <source>
        <dbReference type="Proteomes" id="UP001157910"/>
    </source>
</evidence>
<dbReference type="Pfam" id="PF13385">
    <property type="entry name" value="Laminin_G_3"/>
    <property type="match status" value="1"/>
</dbReference>